<evidence type="ECO:0000259" key="7">
    <source>
        <dbReference type="PROSITE" id="PS51507"/>
    </source>
</evidence>
<evidence type="ECO:0000256" key="3">
    <source>
        <dbReference type="ARBA" id="ARBA00023125"/>
    </source>
</evidence>
<dbReference type="PANTHER" id="PTHR11949:SF7">
    <property type="entry name" value="INTERFERON REGULATORY FACTOR 8"/>
    <property type="match status" value="1"/>
</dbReference>
<dbReference type="GO" id="GO:0000978">
    <property type="term" value="F:RNA polymerase II cis-regulatory region sequence-specific DNA binding"/>
    <property type="evidence" value="ECO:0007669"/>
    <property type="project" value="TreeGrafter"/>
</dbReference>
<evidence type="ECO:0000256" key="6">
    <source>
        <dbReference type="ARBA" id="ARBA00023242"/>
    </source>
</evidence>
<evidence type="ECO:0000313" key="9">
    <source>
        <dbReference type="Proteomes" id="UP000314294"/>
    </source>
</evidence>
<reference evidence="8 9" key="1">
    <citation type="submission" date="2019-03" db="EMBL/GenBank/DDBJ databases">
        <title>First draft genome of Liparis tanakae, snailfish: a comprehensive survey of snailfish specific genes.</title>
        <authorList>
            <person name="Kim W."/>
            <person name="Song I."/>
            <person name="Jeong J.-H."/>
            <person name="Kim D."/>
            <person name="Kim S."/>
            <person name="Ryu S."/>
            <person name="Song J.Y."/>
            <person name="Lee S.K."/>
        </authorList>
    </citation>
    <scope>NUCLEOTIDE SEQUENCE [LARGE SCALE GENOMIC DNA]</scope>
    <source>
        <tissue evidence="8">Muscle</tissue>
    </source>
</reference>
<gene>
    <name evidence="8" type="primary">IRF8_1</name>
    <name evidence="8" type="ORF">EYF80_014849</name>
</gene>
<dbReference type="InterPro" id="IPR019817">
    <property type="entry name" value="Interferon_reg_fac_CS"/>
</dbReference>
<dbReference type="SUPFAM" id="SSF46785">
    <property type="entry name" value="Winged helix' DNA-binding domain"/>
    <property type="match status" value="1"/>
</dbReference>
<organism evidence="8 9">
    <name type="scientific">Liparis tanakae</name>
    <name type="common">Tanaka's snailfish</name>
    <dbReference type="NCBI Taxonomy" id="230148"/>
    <lineage>
        <taxon>Eukaryota</taxon>
        <taxon>Metazoa</taxon>
        <taxon>Chordata</taxon>
        <taxon>Craniata</taxon>
        <taxon>Vertebrata</taxon>
        <taxon>Euteleostomi</taxon>
        <taxon>Actinopterygii</taxon>
        <taxon>Neopterygii</taxon>
        <taxon>Teleostei</taxon>
        <taxon>Neoteleostei</taxon>
        <taxon>Acanthomorphata</taxon>
        <taxon>Eupercaria</taxon>
        <taxon>Perciformes</taxon>
        <taxon>Cottioidei</taxon>
        <taxon>Cottales</taxon>
        <taxon>Liparidae</taxon>
        <taxon>Liparis</taxon>
    </lineage>
</organism>
<dbReference type="InterPro" id="IPR008984">
    <property type="entry name" value="SMAD_FHA_dom_sf"/>
</dbReference>
<dbReference type="InterPro" id="IPR001346">
    <property type="entry name" value="Interferon_reg_fact_DNA-bd_dom"/>
</dbReference>
<dbReference type="SMART" id="SM01243">
    <property type="entry name" value="IRF-3"/>
    <property type="match status" value="1"/>
</dbReference>
<dbReference type="PROSITE" id="PS51507">
    <property type="entry name" value="IRF_2"/>
    <property type="match status" value="1"/>
</dbReference>
<keyword evidence="4" id="KW-0010">Activator</keyword>
<evidence type="ECO:0000256" key="2">
    <source>
        <dbReference type="ARBA" id="ARBA00023015"/>
    </source>
</evidence>
<evidence type="ECO:0000256" key="1">
    <source>
        <dbReference type="ARBA" id="ARBA00004123"/>
    </source>
</evidence>
<dbReference type="Pfam" id="PF10401">
    <property type="entry name" value="IRF-3"/>
    <property type="match status" value="1"/>
</dbReference>
<dbReference type="GO" id="GO:0000981">
    <property type="term" value="F:DNA-binding transcription factor activity, RNA polymerase II-specific"/>
    <property type="evidence" value="ECO:0007669"/>
    <property type="project" value="TreeGrafter"/>
</dbReference>
<dbReference type="Gene3D" id="1.10.10.10">
    <property type="entry name" value="Winged helix-like DNA-binding domain superfamily/Winged helix DNA-binding domain"/>
    <property type="match status" value="1"/>
</dbReference>
<dbReference type="PRINTS" id="PR00267">
    <property type="entry name" value="INTFRNREGFCT"/>
</dbReference>
<proteinExistence type="predicted"/>
<evidence type="ECO:0000256" key="5">
    <source>
        <dbReference type="ARBA" id="ARBA00023163"/>
    </source>
</evidence>
<dbReference type="CDD" id="cd00103">
    <property type="entry name" value="IRF"/>
    <property type="match status" value="1"/>
</dbReference>
<evidence type="ECO:0000256" key="4">
    <source>
        <dbReference type="ARBA" id="ARBA00023159"/>
    </source>
</evidence>
<dbReference type="SUPFAM" id="SSF49879">
    <property type="entry name" value="SMAD/FHA domain"/>
    <property type="match status" value="1"/>
</dbReference>
<sequence length="406" mass="46213">MNNSGGRRLKQWLVEQIQSGQYSGLQWEDESRTMFRIPWKHAGKQDYNQEVDASIFKAWAVFKGKFKEGEKAEPATWKTRLRCALNKSPDFEEVTERSQLDISEPYKVYRIVPEEDQKHGKSSLMTMTATTSSVDITDMDCSPAEIEELIKEEEGCSIQASPEYWSQGSINAFSQMMISFYYGGKLMHSTPVTHPEGCRISPQQYLGRGPLYSSDSMQSVHFPPAELIEYDRQRHVTRKLMGHLERGVLVRANQEGIFIKRLCQSRVFWSGLGEGASQYSPMPSKLERDAVVKIFDTGKFLQALQLYQEGQFPAPDPTVTLCFGEELHDLSNAKNKLIIVQLTVVNCQHLLEAVNMRRSQPFYNNPNLEMCDTAASDQMARIYQDLCSYSGPQRPAGYRDNVPITA</sequence>
<dbReference type="FunFam" id="1.10.10.10:FF:000041">
    <property type="entry name" value="Interferon regulatory factor 4"/>
    <property type="match status" value="1"/>
</dbReference>
<feature type="domain" description="IRF tryptophan pentad repeat" evidence="7">
    <location>
        <begin position="6"/>
        <end position="113"/>
    </location>
</feature>
<dbReference type="GO" id="GO:0005634">
    <property type="term" value="C:nucleus"/>
    <property type="evidence" value="ECO:0007669"/>
    <property type="project" value="UniProtKB-SubCell"/>
</dbReference>
<dbReference type="FunFam" id="2.60.200.10:FF:000013">
    <property type="entry name" value="Interferon regulatory factor 8"/>
    <property type="match status" value="1"/>
</dbReference>
<protein>
    <submittedName>
        <fullName evidence="8">Interferon regulatory factor 8</fullName>
    </submittedName>
</protein>
<dbReference type="InterPro" id="IPR036388">
    <property type="entry name" value="WH-like_DNA-bd_sf"/>
</dbReference>
<dbReference type="InterPro" id="IPR017855">
    <property type="entry name" value="SMAD-like_dom_sf"/>
</dbReference>
<keyword evidence="5" id="KW-0804">Transcription</keyword>
<keyword evidence="6" id="KW-0539">Nucleus</keyword>
<keyword evidence="3" id="KW-0238">DNA-binding</keyword>
<dbReference type="GO" id="GO:0045944">
    <property type="term" value="P:positive regulation of transcription by RNA polymerase II"/>
    <property type="evidence" value="ECO:0007669"/>
    <property type="project" value="UniProtKB-ARBA"/>
</dbReference>
<dbReference type="Proteomes" id="UP000314294">
    <property type="component" value="Unassembled WGS sequence"/>
</dbReference>
<comment type="subcellular location">
    <subcellularLocation>
        <location evidence="1">Nucleus</location>
    </subcellularLocation>
</comment>
<dbReference type="SMART" id="SM00348">
    <property type="entry name" value="IRF"/>
    <property type="match status" value="1"/>
</dbReference>
<dbReference type="EMBL" id="SRLO01000109">
    <property type="protein sequence ID" value="TNN74931.1"/>
    <property type="molecule type" value="Genomic_DNA"/>
</dbReference>
<dbReference type="OrthoDB" id="9922389at2759"/>
<accession>A0A4Z2IB52</accession>
<dbReference type="Gene3D" id="2.60.200.10">
    <property type="match status" value="1"/>
</dbReference>
<evidence type="ECO:0000313" key="8">
    <source>
        <dbReference type="EMBL" id="TNN74931.1"/>
    </source>
</evidence>
<dbReference type="InterPro" id="IPR036390">
    <property type="entry name" value="WH_DNA-bd_sf"/>
</dbReference>
<name>A0A4Z2IB52_9TELE</name>
<dbReference type="PANTHER" id="PTHR11949">
    <property type="entry name" value="INTERFERON REGULATORY FACTOR"/>
    <property type="match status" value="1"/>
</dbReference>
<comment type="caution">
    <text evidence="8">The sequence shown here is derived from an EMBL/GenBank/DDBJ whole genome shotgun (WGS) entry which is preliminary data.</text>
</comment>
<dbReference type="Pfam" id="PF00605">
    <property type="entry name" value="IRF"/>
    <property type="match status" value="1"/>
</dbReference>
<keyword evidence="2" id="KW-0805">Transcription regulation</keyword>
<dbReference type="PROSITE" id="PS00601">
    <property type="entry name" value="IRF_1"/>
    <property type="match status" value="1"/>
</dbReference>
<keyword evidence="9" id="KW-1185">Reference proteome</keyword>
<dbReference type="InterPro" id="IPR019471">
    <property type="entry name" value="Interferon_reg_factor-3"/>
</dbReference>
<dbReference type="AlphaFoldDB" id="A0A4Z2IB52"/>
<dbReference type="GO" id="GO:0002376">
    <property type="term" value="P:immune system process"/>
    <property type="evidence" value="ECO:0007669"/>
    <property type="project" value="TreeGrafter"/>
</dbReference>